<dbReference type="GO" id="GO:0003899">
    <property type="term" value="F:DNA-directed RNA polymerase activity"/>
    <property type="evidence" value="ECO:0007669"/>
    <property type="project" value="InterPro"/>
</dbReference>
<dbReference type="InterPro" id="IPR014724">
    <property type="entry name" value="RNA_pol_RPB2_OB-fold"/>
</dbReference>
<dbReference type="Pfam" id="PF00562">
    <property type="entry name" value="RNA_pol_Rpb2_6"/>
    <property type="match status" value="1"/>
</dbReference>
<dbReference type="SUPFAM" id="SSF64484">
    <property type="entry name" value="beta and beta-prime subunits of DNA dependent RNA-polymerase"/>
    <property type="match status" value="1"/>
</dbReference>
<feature type="non-terminal residue" evidence="2">
    <location>
        <position position="71"/>
    </location>
</feature>
<evidence type="ECO:0000259" key="1">
    <source>
        <dbReference type="Pfam" id="PF00562"/>
    </source>
</evidence>
<organism evidence="2 3">
    <name type="scientific">Punica granatum</name>
    <name type="common">Pomegranate</name>
    <dbReference type="NCBI Taxonomy" id="22663"/>
    <lineage>
        <taxon>Eukaryota</taxon>
        <taxon>Viridiplantae</taxon>
        <taxon>Streptophyta</taxon>
        <taxon>Embryophyta</taxon>
        <taxon>Tracheophyta</taxon>
        <taxon>Spermatophyta</taxon>
        <taxon>Magnoliopsida</taxon>
        <taxon>eudicotyledons</taxon>
        <taxon>Gunneridae</taxon>
        <taxon>Pentapetalae</taxon>
        <taxon>rosids</taxon>
        <taxon>malvids</taxon>
        <taxon>Myrtales</taxon>
        <taxon>Lythraceae</taxon>
        <taxon>Punica</taxon>
    </lineage>
</organism>
<dbReference type="Gene3D" id="2.40.50.150">
    <property type="match status" value="1"/>
</dbReference>
<sequence>SKIGRVDSLDDDGLPFVGANLQSGDIVIGRCAESGADHSIKLKHTERGMVQKVVLSANDEGKNYAVVSLRQ</sequence>
<dbReference type="GO" id="GO:0006351">
    <property type="term" value="P:DNA-templated transcription"/>
    <property type="evidence" value="ECO:0007669"/>
    <property type="project" value="InterPro"/>
</dbReference>
<protein>
    <recommendedName>
        <fullName evidence="1">DNA-directed RNA polymerase subunit 2 hybrid-binding domain-containing protein</fullName>
    </recommendedName>
</protein>
<dbReference type="EMBL" id="PGOL01040360">
    <property type="protein sequence ID" value="PKI18233.1"/>
    <property type="molecule type" value="Genomic_DNA"/>
</dbReference>
<feature type="domain" description="DNA-directed RNA polymerase subunit 2 hybrid-binding" evidence="1">
    <location>
        <begin position="5"/>
        <end position="71"/>
    </location>
</feature>
<feature type="non-terminal residue" evidence="2">
    <location>
        <position position="1"/>
    </location>
</feature>
<reference evidence="2 3" key="1">
    <citation type="submission" date="2017-11" db="EMBL/GenBank/DDBJ databases">
        <title>De-novo sequencing of pomegranate (Punica granatum L.) genome.</title>
        <authorList>
            <person name="Akparov Z."/>
            <person name="Amiraslanov A."/>
            <person name="Hajiyeva S."/>
            <person name="Abbasov M."/>
            <person name="Kaur K."/>
            <person name="Hamwieh A."/>
            <person name="Solovyev V."/>
            <person name="Salamov A."/>
            <person name="Braich B."/>
            <person name="Kosarev P."/>
            <person name="Mahmoud A."/>
            <person name="Hajiyev E."/>
            <person name="Babayeva S."/>
            <person name="Izzatullayeva V."/>
            <person name="Mammadov A."/>
            <person name="Mammadov A."/>
            <person name="Sharifova S."/>
            <person name="Ojaghi J."/>
            <person name="Eynullazada K."/>
            <person name="Bayramov B."/>
            <person name="Abdulazimova A."/>
            <person name="Shahmuradov I."/>
        </authorList>
    </citation>
    <scope>NUCLEOTIDE SEQUENCE [LARGE SCALE GENOMIC DNA]</scope>
    <source>
        <strain evidence="3">cv. AG2017</strain>
        <tissue evidence="2">Leaf</tissue>
    </source>
</reference>
<dbReference type="AlphaFoldDB" id="A0A2I0HFH7"/>
<gene>
    <name evidence="2" type="ORF">CRG98_049493</name>
</gene>
<name>A0A2I0HFH7_PUNGR</name>
<proteinExistence type="predicted"/>
<dbReference type="InterPro" id="IPR007120">
    <property type="entry name" value="DNA-dir_RNAP_su2_dom"/>
</dbReference>
<evidence type="ECO:0000313" key="2">
    <source>
        <dbReference type="EMBL" id="PKI18233.1"/>
    </source>
</evidence>
<dbReference type="Proteomes" id="UP000233551">
    <property type="component" value="Unassembled WGS sequence"/>
</dbReference>
<keyword evidence="3" id="KW-1185">Reference proteome</keyword>
<accession>A0A2I0HFH7</accession>
<dbReference type="STRING" id="22663.A0A2I0HFH7"/>
<evidence type="ECO:0000313" key="3">
    <source>
        <dbReference type="Proteomes" id="UP000233551"/>
    </source>
</evidence>
<dbReference type="GO" id="GO:0003677">
    <property type="term" value="F:DNA binding"/>
    <property type="evidence" value="ECO:0007669"/>
    <property type="project" value="InterPro"/>
</dbReference>
<comment type="caution">
    <text evidence="2">The sequence shown here is derived from an EMBL/GenBank/DDBJ whole genome shotgun (WGS) entry which is preliminary data.</text>
</comment>